<accession>A0AAD1UBN7</accession>
<evidence type="ECO:0000313" key="2">
    <source>
        <dbReference type="EMBL" id="CAI2363864.1"/>
    </source>
</evidence>
<comment type="caution">
    <text evidence="2">The sequence shown here is derived from an EMBL/GenBank/DDBJ whole genome shotgun (WGS) entry which is preliminary data.</text>
</comment>
<proteinExistence type="predicted"/>
<evidence type="ECO:0008006" key="4">
    <source>
        <dbReference type="Google" id="ProtNLM"/>
    </source>
</evidence>
<reference evidence="2" key="1">
    <citation type="submission" date="2023-07" db="EMBL/GenBank/DDBJ databases">
        <authorList>
            <consortium name="AG Swart"/>
            <person name="Singh M."/>
            <person name="Singh A."/>
            <person name="Seah K."/>
            <person name="Emmerich C."/>
        </authorList>
    </citation>
    <scope>NUCLEOTIDE SEQUENCE</scope>
    <source>
        <strain evidence="2">DP1</strain>
    </source>
</reference>
<evidence type="ECO:0000313" key="3">
    <source>
        <dbReference type="Proteomes" id="UP001295684"/>
    </source>
</evidence>
<gene>
    <name evidence="2" type="ORF">ECRASSUSDP1_LOCUS5204</name>
</gene>
<evidence type="ECO:0000256" key="1">
    <source>
        <dbReference type="SAM" id="MobiDB-lite"/>
    </source>
</evidence>
<organism evidence="2 3">
    <name type="scientific">Euplotes crassus</name>
    <dbReference type="NCBI Taxonomy" id="5936"/>
    <lineage>
        <taxon>Eukaryota</taxon>
        <taxon>Sar</taxon>
        <taxon>Alveolata</taxon>
        <taxon>Ciliophora</taxon>
        <taxon>Intramacronucleata</taxon>
        <taxon>Spirotrichea</taxon>
        <taxon>Hypotrichia</taxon>
        <taxon>Euplotida</taxon>
        <taxon>Euplotidae</taxon>
        <taxon>Moneuplotes</taxon>
    </lineage>
</organism>
<name>A0AAD1UBN7_EUPCR</name>
<sequence>MVDRYYHIVDGQKDVQCKKDGSPILHKKGLGVRQSYERSSLEKLKKTPFDFKVDRNDRDQREGKLRCSRNKLIMPCFTRLSKNKNIARDTNLHQSKSTNFRIRPNENRSKRETILQRSFKTKAFDILGRKSIELRAIQNASTLTADDRIIQNGSKSFISSKKGIEINKSRGALKMPELQSARKSKGVPLTTINSKKSSLPSLHINDSRGSIKDFSKFTSKDRISYFKHKLEQISFGLDKMENIRSPNSIVKNKITKISTPFARIITRENSSEKKDKEDTFSASLNSRISFLKEKSLDYQPYQSKKTIKSFLERDYERDKEKVISSISEEESNKTELSTRGDPQKTDGNDPKGDQRSPIFQKLMTIHSRNLAHKKRREAALKINQPEVIPGRKFKVAIKTSTEMYRYDKSLREKYNQEQVQKEREHAAWDRRILERQRRTNLYLQEQKLKKMMQKEKELKK</sequence>
<feature type="compositionally biased region" description="Basic and acidic residues" evidence="1">
    <location>
        <begin position="330"/>
        <end position="354"/>
    </location>
</feature>
<dbReference type="Proteomes" id="UP001295684">
    <property type="component" value="Unassembled WGS sequence"/>
</dbReference>
<keyword evidence="3" id="KW-1185">Reference proteome</keyword>
<protein>
    <recommendedName>
        <fullName evidence="4">ALMS motif domain-containing protein</fullName>
    </recommendedName>
</protein>
<feature type="region of interest" description="Disordered" evidence="1">
    <location>
        <begin position="322"/>
        <end position="356"/>
    </location>
</feature>
<dbReference type="EMBL" id="CAMPGE010005014">
    <property type="protein sequence ID" value="CAI2363864.1"/>
    <property type="molecule type" value="Genomic_DNA"/>
</dbReference>
<dbReference type="AlphaFoldDB" id="A0AAD1UBN7"/>